<dbReference type="SUPFAM" id="SSF54637">
    <property type="entry name" value="Thioesterase/thiol ester dehydrase-isomerase"/>
    <property type="match status" value="1"/>
</dbReference>
<keyword evidence="2" id="KW-1185">Reference proteome</keyword>
<dbReference type="Proteomes" id="UP000619238">
    <property type="component" value="Unassembled WGS sequence"/>
</dbReference>
<dbReference type="EMBL" id="JACGWS010000009">
    <property type="protein sequence ID" value="MBC8755968.1"/>
    <property type="molecule type" value="Genomic_DNA"/>
</dbReference>
<gene>
    <name evidence="1" type="ORF">H2O64_14920</name>
</gene>
<sequence>MKKILEIKTKVRFQDCNPFNHLNNSKYIDYFVNAREDKILKHYNLDAFGHANSYRKSWVVTGHQIAYLKPAMLNEEIVIISQLLHFSSSDLRVEMRMYDKTKTVLKSLLWSKFTYIDIQNKRKAEHNGELINLFTKIVNPIENQTFEERCYQIIKNTKLV</sequence>
<reference evidence="1 2" key="1">
    <citation type="submission" date="2020-07" db="EMBL/GenBank/DDBJ databases">
        <title>Description of Kordia aestuariivivens sp. nov., isolated from a tidal flat.</title>
        <authorList>
            <person name="Park S."/>
            <person name="Yoon J.-H."/>
        </authorList>
    </citation>
    <scope>NUCLEOTIDE SEQUENCE [LARGE SCALE GENOMIC DNA]</scope>
    <source>
        <strain evidence="1 2">YSTF-M3</strain>
    </source>
</reference>
<proteinExistence type="predicted"/>
<accession>A0ABR7QBV7</accession>
<dbReference type="CDD" id="cd00586">
    <property type="entry name" value="4HBT"/>
    <property type="match status" value="1"/>
</dbReference>
<organism evidence="1 2">
    <name type="scientific">Kordia aestuariivivens</name>
    <dbReference type="NCBI Taxonomy" id="2759037"/>
    <lineage>
        <taxon>Bacteria</taxon>
        <taxon>Pseudomonadati</taxon>
        <taxon>Bacteroidota</taxon>
        <taxon>Flavobacteriia</taxon>
        <taxon>Flavobacteriales</taxon>
        <taxon>Flavobacteriaceae</taxon>
        <taxon>Kordia</taxon>
    </lineage>
</organism>
<dbReference type="Pfam" id="PF13279">
    <property type="entry name" value="4HBT_2"/>
    <property type="match status" value="1"/>
</dbReference>
<dbReference type="Gene3D" id="3.10.129.10">
    <property type="entry name" value="Hotdog Thioesterase"/>
    <property type="match status" value="1"/>
</dbReference>
<dbReference type="RefSeq" id="WP_187563010.1">
    <property type="nucleotide sequence ID" value="NZ_JACGWS010000009.1"/>
</dbReference>
<name>A0ABR7QBV7_9FLAO</name>
<evidence type="ECO:0000313" key="1">
    <source>
        <dbReference type="EMBL" id="MBC8755968.1"/>
    </source>
</evidence>
<evidence type="ECO:0000313" key="2">
    <source>
        <dbReference type="Proteomes" id="UP000619238"/>
    </source>
</evidence>
<protein>
    <submittedName>
        <fullName evidence="1">Acyl-CoA thioesterase</fullName>
    </submittedName>
</protein>
<comment type="caution">
    <text evidence="1">The sequence shown here is derived from an EMBL/GenBank/DDBJ whole genome shotgun (WGS) entry which is preliminary data.</text>
</comment>
<dbReference type="InterPro" id="IPR029069">
    <property type="entry name" value="HotDog_dom_sf"/>
</dbReference>